<dbReference type="AlphaFoldDB" id="N4UQF5"/>
<feature type="transmembrane region" description="Helical" evidence="1">
    <location>
        <begin position="36"/>
        <end position="53"/>
    </location>
</feature>
<keyword evidence="1" id="KW-0812">Transmembrane</keyword>
<organism evidence="2 3">
    <name type="scientific">Fusarium oxysporum f. sp. cubense (strain race 1)</name>
    <name type="common">Panama disease fungus</name>
    <dbReference type="NCBI Taxonomy" id="1229664"/>
    <lineage>
        <taxon>Eukaryota</taxon>
        <taxon>Fungi</taxon>
        <taxon>Dikarya</taxon>
        <taxon>Ascomycota</taxon>
        <taxon>Pezizomycotina</taxon>
        <taxon>Sordariomycetes</taxon>
        <taxon>Hypocreomycetidae</taxon>
        <taxon>Hypocreales</taxon>
        <taxon>Nectriaceae</taxon>
        <taxon>Fusarium</taxon>
        <taxon>Fusarium oxysporum species complex</taxon>
    </lineage>
</organism>
<dbReference type="Proteomes" id="UP000016928">
    <property type="component" value="Unassembled WGS sequence"/>
</dbReference>
<dbReference type="HOGENOM" id="CLU_3050330_0_0_1"/>
<dbReference type="VEuPathDB" id="FungiDB:FOC1_h10016917"/>
<gene>
    <name evidence="2" type="ORF">FOC1_h10016917</name>
</gene>
<evidence type="ECO:0000313" key="2">
    <source>
        <dbReference type="EMBL" id="ENH72355.1"/>
    </source>
</evidence>
<protein>
    <submittedName>
        <fullName evidence="2">Uncharacterized protein</fullName>
    </submittedName>
</protein>
<feature type="non-terminal residue" evidence="2">
    <location>
        <position position="54"/>
    </location>
</feature>
<keyword evidence="1" id="KW-1133">Transmembrane helix</keyword>
<evidence type="ECO:0000313" key="3">
    <source>
        <dbReference type="Proteomes" id="UP000016928"/>
    </source>
</evidence>
<reference evidence="3" key="1">
    <citation type="submission" date="2012-09" db="EMBL/GenBank/DDBJ databases">
        <title>Genome sequencing and comparative transcriptomics of race 1 and race 4 of banana pathogen: Fusarium oxysporum f. sp. cubense.</title>
        <authorList>
            <person name="Fang X."/>
            <person name="Huang J."/>
        </authorList>
    </citation>
    <scope>NUCLEOTIDE SEQUENCE [LARGE SCALE GENOMIC DNA]</scope>
    <source>
        <strain evidence="3">race 1</strain>
    </source>
</reference>
<proteinExistence type="predicted"/>
<evidence type="ECO:0000256" key="1">
    <source>
        <dbReference type="SAM" id="Phobius"/>
    </source>
</evidence>
<name>N4UQF5_FUSC1</name>
<sequence length="54" mass="6443">MPCIYCFKNKKEYYFNDIKKSSRCLKCIRQGHSCDSVYIISTYIYISLFLLVVC</sequence>
<dbReference type="EMBL" id="KB730096">
    <property type="protein sequence ID" value="ENH72355.1"/>
    <property type="molecule type" value="Genomic_DNA"/>
</dbReference>
<keyword evidence="1" id="KW-0472">Membrane</keyword>
<reference evidence="3" key="2">
    <citation type="journal article" date="2014" name="PLoS ONE">
        <title>Genome and Transcriptome Analysis of the Fungal Pathogen Fusarium oxysporum f. sp. cubense Causing Banana Vascular Wilt Disease.</title>
        <authorList>
            <person name="Guo L."/>
            <person name="Han L."/>
            <person name="Yang L."/>
            <person name="Zeng H."/>
            <person name="Fan D."/>
            <person name="Zhu Y."/>
            <person name="Feng Y."/>
            <person name="Wang G."/>
            <person name="Peng C."/>
            <person name="Jiang X."/>
            <person name="Zhou D."/>
            <person name="Ni P."/>
            <person name="Liang C."/>
            <person name="Liu L."/>
            <person name="Wang J."/>
            <person name="Mao C."/>
            <person name="Fang X."/>
            <person name="Peng M."/>
            <person name="Huang J."/>
        </authorList>
    </citation>
    <scope>NUCLEOTIDE SEQUENCE [LARGE SCALE GENOMIC DNA]</scope>
    <source>
        <strain evidence="3">race 1</strain>
    </source>
</reference>
<accession>N4UQF5</accession>